<protein>
    <recommendedName>
        <fullName evidence="6">Autophagy protein 5</fullName>
    </recommendedName>
</protein>
<feature type="transmembrane region" description="Helical" evidence="8">
    <location>
        <begin position="976"/>
        <end position="997"/>
    </location>
</feature>
<dbReference type="GO" id="GO:0061908">
    <property type="term" value="C:phagophore"/>
    <property type="evidence" value="ECO:0007669"/>
    <property type="project" value="TreeGrafter"/>
</dbReference>
<dbReference type="GO" id="GO:0044233">
    <property type="term" value="C:mitochondria-associated endoplasmic reticulum membrane contact site"/>
    <property type="evidence" value="ECO:0007669"/>
    <property type="project" value="TreeGrafter"/>
</dbReference>
<dbReference type="InterPro" id="IPR007239">
    <property type="entry name" value="Atg5"/>
</dbReference>
<dbReference type="InterPro" id="IPR042527">
    <property type="entry name" value="Atg5_UblA_dom_sf"/>
</dbReference>
<comment type="caution">
    <text evidence="12">The sequence shown here is derived from an EMBL/GenBank/DDBJ whole genome shotgun (WGS) entry which is preliminary data.</text>
</comment>
<evidence type="ECO:0000313" key="13">
    <source>
        <dbReference type="Proteomes" id="UP000297595"/>
    </source>
</evidence>
<dbReference type="InterPro" id="IPR048939">
    <property type="entry name" value="ATG5_UblA"/>
</dbReference>
<comment type="subcellular location">
    <subcellularLocation>
        <location evidence="1 6">Preautophagosomal structure membrane</location>
        <topology evidence="1 6">Peripheral membrane protein</topology>
    </subcellularLocation>
</comment>
<evidence type="ECO:0000259" key="10">
    <source>
        <dbReference type="Pfam" id="PF20637"/>
    </source>
</evidence>
<feature type="transmembrane region" description="Helical" evidence="8">
    <location>
        <begin position="828"/>
        <end position="849"/>
    </location>
</feature>
<dbReference type="EMBL" id="SOZJ01000003">
    <property type="protein sequence ID" value="TGJ68730.1"/>
    <property type="molecule type" value="Genomic_DNA"/>
</dbReference>
<evidence type="ECO:0000256" key="1">
    <source>
        <dbReference type="ARBA" id="ARBA00004623"/>
    </source>
</evidence>
<evidence type="ECO:0000313" key="12">
    <source>
        <dbReference type="EMBL" id="TGJ68730.1"/>
    </source>
</evidence>
<feature type="domain" description="Autophagy protein ATG5 alpha-helical bundle region" evidence="10">
    <location>
        <begin position="150"/>
        <end position="205"/>
    </location>
</feature>
<comment type="function">
    <text evidence="6">Involved in cytoplasm to vacuole transport (Cvt) and autophagic vesicle formation.</text>
</comment>
<feature type="transmembrane region" description="Helical" evidence="8">
    <location>
        <begin position="861"/>
        <end position="882"/>
    </location>
</feature>
<dbReference type="GO" id="GO:0034274">
    <property type="term" value="C:Atg12-Atg5-Atg16 complex"/>
    <property type="evidence" value="ECO:0007669"/>
    <property type="project" value="TreeGrafter"/>
</dbReference>
<dbReference type="Proteomes" id="UP000297595">
    <property type="component" value="Unassembled WGS sequence"/>
</dbReference>
<evidence type="ECO:0000259" key="9">
    <source>
        <dbReference type="Pfam" id="PF04106"/>
    </source>
</evidence>
<dbReference type="Pfam" id="PF20637">
    <property type="entry name" value="ATG5_HBR"/>
    <property type="match status" value="1"/>
</dbReference>
<feature type="transmembrane region" description="Helical" evidence="8">
    <location>
        <begin position="716"/>
        <end position="734"/>
    </location>
</feature>
<keyword evidence="6 8" id="KW-0472">Membrane</keyword>
<feature type="domain" description="Autophagy protein ATG5 UblB" evidence="9">
    <location>
        <begin position="213"/>
        <end position="300"/>
    </location>
</feature>
<evidence type="ECO:0000256" key="7">
    <source>
        <dbReference type="SAM" id="MobiDB-lite"/>
    </source>
</evidence>
<feature type="transmembrane region" description="Helical" evidence="8">
    <location>
        <begin position="682"/>
        <end position="704"/>
    </location>
</feature>
<keyword evidence="6" id="KW-0813">Transport</keyword>
<dbReference type="PANTHER" id="PTHR13040:SF2">
    <property type="entry name" value="AUTOPHAGY PROTEIN 5"/>
    <property type="match status" value="1"/>
</dbReference>
<dbReference type="AlphaFoldDB" id="A0A8H2HP16"/>
<gene>
    <name evidence="12" type="primary">ATG5</name>
    <name evidence="12" type="ORF">EYR41_004818</name>
</gene>
<evidence type="ECO:0000256" key="8">
    <source>
        <dbReference type="SAM" id="Phobius"/>
    </source>
</evidence>
<feature type="region of interest" description="Disordered" evidence="7">
    <location>
        <begin position="100"/>
        <end position="121"/>
    </location>
</feature>
<keyword evidence="8" id="KW-1133">Transmembrane helix</keyword>
<evidence type="ECO:0000256" key="4">
    <source>
        <dbReference type="ARBA" id="ARBA00022843"/>
    </source>
</evidence>
<dbReference type="GO" id="GO:0019776">
    <property type="term" value="F:Atg8-family ligase activity"/>
    <property type="evidence" value="ECO:0007669"/>
    <property type="project" value="TreeGrafter"/>
</dbReference>
<organism evidence="12 13">
    <name type="scientific">Orbilia oligospora</name>
    <name type="common">Nematode-trapping fungus</name>
    <name type="synonym">Arthrobotrys oligospora</name>
    <dbReference type="NCBI Taxonomy" id="2813651"/>
    <lineage>
        <taxon>Eukaryota</taxon>
        <taxon>Fungi</taxon>
        <taxon>Dikarya</taxon>
        <taxon>Ascomycota</taxon>
        <taxon>Pezizomycotina</taxon>
        <taxon>Orbiliomycetes</taxon>
        <taxon>Orbiliales</taxon>
        <taxon>Orbiliaceae</taxon>
        <taxon>Orbilia</taxon>
    </lineage>
</organism>
<dbReference type="Gene3D" id="3.10.20.90">
    <property type="entry name" value="Phosphatidylinositol 3-kinase Catalytic Subunit, Chain A, domain 1"/>
    <property type="match status" value="1"/>
</dbReference>
<comment type="similarity">
    <text evidence="2 6">Belongs to the ATG5 family.</text>
</comment>
<feature type="transmembrane region" description="Helical" evidence="8">
    <location>
        <begin position="918"/>
        <end position="937"/>
    </location>
</feature>
<accession>A0A8H2HP16</accession>
<dbReference type="GO" id="GO:0000422">
    <property type="term" value="P:autophagy of mitochondrion"/>
    <property type="evidence" value="ECO:0007669"/>
    <property type="project" value="TreeGrafter"/>
</dbReference>
<dbReference type="Gene3D" id="3.10.20.620">
    <property type="match status" value="1"/>
</dbReference>
<dbReference type="GO" id="GO:0034727">
    <property type="term" value="P:piecemeal microautophagy of the nucleus"/>
    <property type="evidence" value="ECO:0007669"/>
    <property type="project" value="TreeGrafter"/>
</dbReference>
<feature type="transmembrane region" description="Helical" evidence="8">
    <location>
        <begin position="522"/>
        <end position="541"/>
    </location>
</feature>
<evidence type="ECO:0000259" key="11">
    <source>
        <dbReference type="Pfam" id="PF20638"/>
    </source>
</evidence>
<dbReference type="GO" id="GO:0006995">
    <property type="term" value="P:cellular response to nitrogen starvation"/>
    <property type="evidence" value="ECO:0007669"/>
    <property type="project" value="TreeGrafter"/>
</dbReference>
<dbReference type="Pfam" id="PF20638">
    <property type="entry name" value="ATG5_UblA"/>
    <property type="match status" value="1"/>
</dbReference>
<dbReference type="InterPro" id="IPR048318">
    <property type="entry name" value="ATG5_UblB"/>
</dbReference>
<keyword evidence="8" id="KW-0812">Transmembrane</keyword>
<name>A0A8H2HP16_ORBOL</name>
<sequence length="1050" mass="119484">MADAVRRAVWDGSIPFKVMLDPSECRIFDKADPYYFQADRVAYLPFYLPRIYNFFEDFLIDKAVATVENAWFEVDNAPLRWHWPIGLLYDFYTAIDPTKTPTLPPTNHDRPGSPPLAADPEPGAAPVPWTITLRFASYPHDFLTTLTPTSTHDAFINSIKEADFSRNGTAKAVMSLSPSDTRELFASLQDHDYDRFWGVNDKLLNHSGITVKNIPIRIYNPETGQVIQGSVPTRQPGTIRGDAQTLGTALNSLVPIIFPSKRSVVLARPVMHGIILPLSAPLLELMREAMYPDGFLHITLAMMNDDNDNSHSFVRLRASEGDVGAELPLEALVEELEWVMFFVPFIDKAAPPVIQDGHTILSNIFPARPAISPSPTFNEKCGEKGIYIWKLDSLDFTDRDCTQYFRNVTYTDSPWLWRSHITNFDYSRFFRLNPALVDPNLPDDSQNITRILLEASKTNRVRPTAILYPLAVSYENVVSVCGATSGLYQWPLISDTLTTWILPLFGLIVSLPWESNRRGHTILMIFRWVGSPFATLTYIFWNLRAIGRAATLADLGIPRRPRKNATLAQPKEVGDEENNIELEGMANGNQHPSEEHLDQIDPAPEDFDPGNETFCSVRDSFGILCVMNQYKLTSRLPISESTLRGNILSALFLDDDVAGKPGLVEYRTFVAVEIRRCRKRGVVPVLASLGWYFFALAISMYKAFGDVGDNATAHNLALGLLMGWLPVLVATAIIDRNNVDSEHVVKLLNKLMQMIHNHETTFTKFVGQGRRRWHYGVAHPILSMLERYPERLQRPVDWARVAKGCVDDNWLGYETRTFSINYFNKWEFVHMIAAWLTLGMSVLGAWYISYNTPTVGLGCRSFSYVMFLVFCTFTGLVELALYPTIYRPVRKKFTDDIIREQGFRGYLRTKKFRGQMNGVLAGLDIISTLILFTTVFMQTTGSFQFFWCRASLIGHRGGYIIFDTVRYINRFFNARMYWMIGAIVSSVVPGLGTVWALREWLTQSFLWSSDVTQARMGLRRVRVWKGFWWWVRLGGWLNLKWLKGGVGWRP</sequence>
<keyword evidence="4 6" id="KW-0832">Ubl conjugation</keyword>
<reference evidence="12 13" key="1">
    <citation type="submission" date="2019-03" db="EMBL/GenBank/DDBJ databases">
        <title>Nematode-trapping fungi genome.</title>
        <authorList>
            <person name="Vidal-Diez De Ulzurrun G."/>
        </authorList>
    </citation>
    <scope>NUCLEOTIDE SEQUENCE [LARGE SCALE GENOMIC DNA]</scope>
    <source>
        <strain evidence="12 13">TWF154</strain>
    </source>
</reference>
<dbReference type="GO" id="GO:0005776">
    <property type="term" value="C:autophagosome"/>
    <property type="evidence" value="ECO:0007669"/>
    <property type="project" value="TreeGrafter"/>
</dbReference>
<dbReference type="InterPro" id="IPR042526">
    <property type="entry name" value="Atg5_HR"/>
</dbReference>
<keyword evidence="3 6" id="KW-1017">Isopeptide bond</keyword>
<dbReference type="Gene3D" id="1.10.246.190">
    <property type="entry name" value="Autophagy protein Apg5, helix rich domain"/>
    <property type="match status" value="1"/>
</dbReference>
<comment type="subunit">
    <text evidence="6">Conjugated with ATG12.</text>
</comment>
<evidence type="ECO:0000256" key="2">
    <source>
        <dbReference type="ARBA" id="ARBA00006910"/>
    </source>
</evidence>
<dbReference type="PANTHER" id="PTHR13040">
    <property type="entry name" value="AUTOPHAGY PROTEIN 5"/>
    <property type="match status" value="1"/>
</dbReference>
<proteinExistence type="inferred from homology"/>
<dbReference type="Pfam" id="PF04106">
    <property type="entry name" value="ATG5_UblB"/>
    <property type="match status" value="1"/>
</dbReference>
<evidence type="ECO:0000256" key="5">
    <source>
        <dbReference type="ARBA" id="ARBA00023006"/>
    </source>
</evidence>
<keyword evidence="5 6" id="KW-0072">Autophagy</keyword>
<dbReference type="InterPro" id="IPR048940">
    <property type="entry name" value="ATG5_HBR"/>
</dbReference>
<dbReference type="GO" id="GO:0034045">
    <property type="term" value="C:phagophore assembly site membrane"/>
    <property type="evidence" value="ECO:0007669"/>
    <property type="project" value="UniProtKB-SubCell"/>
</dbReference>
<evidence type="ECO:0000256" key="3">
    <source>
        <dbReference type="ARBA" id="ARBA00022499"/>
    </source>
</evidence>
<evidence type="ECO:0000256" key="6">
    <source>
        <dbReference type="RuleBase" id="RU361202"/>
    </source>
</evidence>
<feature type="region of interest" description="Disordered" evidence="7">
    <location>
        <begin position="584"/>
        <end position="603"/>
    </location>
</feature>
<feature type="domain" description="Autophagy protein ATG5 UblA" evidence="11">
    <location>
        <begin position="9"/>
        <end position="135"/>
    </location>
</feature>